<comment type="caution">
    <text evidence="2">The sequence shown here is derived from an EMBL/GenBank/DDBJ whole genome shotgun (WGS) entry which is preliminary data.</text>
</comment>
<evidence type="ECO:0000256" key="1">
    <source>
        <dbReference type="SAM" id="Phobius"/>
    </source>
</evidence>
<feature type="transmembrane region" description="Helical" evidence="1">
    <location>
        <begin position="20"/>
        <end position="45"/>
    </location>
</feature>
<accession>A0A016WT04</accession>
<keyword evidence="1" id="KW-0812">Transmembrane</keyword>
<evidence type="ECO:0000313" key="2">
    <source>
        <dbReference type="EMBL" id="EYC42790.1"/>
    </source>
</evidence>
<dbReference type="EMBL" id="JARK01000118">
    <property type="protein sequence ID" value="EYC42790.1"/>
    <property type="molecule type" value="Genomic_DNA"/>
</dbReference>
<dbReference type="Proteomes" id="UP000024635">
    <property type="component" value="Unassembled WGS sequence"/>
</dbReference>
<gene>
    <name evidence="2" type="primary">Acey_s0518.g2823</name>
    <name evidence="2" type="ORF">Y032_0518g2823</name>
</gene>
<keyword evidence="1" id="KW-0472">Membrane</keyword>
<sequence length="87" mass="9735">MKDVIECLALREIPTNAGYITIFTCLTLSATLSIILATMLGVRFYRGTAIHQNVKILIYLLLGYGITFNLMFDMTFVSLMQAAATFF</sequence>
<organism evidence="2 3">
    <name type="scientific">Ancylostoma ceylanicum</name>
    <dbReference type="NCBI Taxonomy" id="53326"/>
    <lineage>
        <taxon>Eukaryota</taxon>
        <taxon>Metazoa</taxon>
        <taxon>Ecdysozoa</taxon>
        <taxon>Nematoda</taxon>
        <taxon>Chromadorea</taxon>
        <taxon>Rhabditida</taxon>
        <taxon>Rhabditina</taxon>
        <taxon>Rhabditomorpha</taxon>
        <taxon>Strongyloidea</taxon>
        <taxon>Ancylostomatidae</taxon>
        <taxon>Ancylostomatinae</taxon>
        <taxon>Ancylostoma</taxon>
    </lineage>
</organism>
<proteinExistence type="predicted"/>
<reference evidence="3" key="1">
    <citation type="journal article" date="2015" name="Nat. Genet.">
        <title>The genome and transcriptome of the zoonotic hookworm Ancylostoma ceylanicum identify infection-specific gene families.</title>
        <authorList>
            <person name="Schwarz E.M."/>
            <person name="Hu Y."/>
            <person name="Antoshechkin I."/>
            <person name="Miller M.M."/>
            <person name="Sternberg P.W."/>
            <person name="Aroian R.V."/>
        </authorList>
    </citation>
    <scope>NUCLEOTIDE SEQUENCE</scope>
    <source>
        <strain evidence="3">HY135</strain>
    </source>
</reference>
<dbReference type="AlphaFoldDB" id="A0A016WT04"/>
<name>A0A016WT04_9BILA</name>
<feature type="transmembrane region" description="Helical" evidence="1">
    <location>
        <begin position="57"/>
        <end position="84"/>
    </location>
</feature>
<protein>
    <submittedName>
        <fullName evidence="2">Uncharacterized protein</fullName>
    </submittedName>
</protein>
<dbReference type="OrthoDB" id="5876778at2759"/>
<keyword evidence="1" id="KW-1133">Transmembrane helix</keyword>
<keyword evidence="3" id="KW-1185">Reference proteome</keyword>
<evidence type="ECO:0000313" key="3">
    <source>
        <dbReference type="Proteomes" id="UP000024635"/>
    </source>
</evidence>